<feature type="domain" description="HTH marR-type" evidence="4">
    <location>
        <begin position="24"/>
        <end position="160"/>
    </location>
</feature>
<keyword evidence="1" id="KW-0805">Transcription regulation</keyword>
<dbReference type="PROSITE" id="PS50995">
    <property type="entry name" value="HTH_MARR_2"/>
    <property type="match status" value="1"/>
</dbReference>
<keyword evidence="2 5" id="KW-0238">DNA-binding</keyword>
<dbReference type="Gene3D" id="1.10.10.10">
    <property type="entry name" value="Winged helix-like DNA-binding domain superfamily/Winged helix DNA-binding domain"/>
    <property type="match status" value="1"/>
</dbReference>
<dbReference type="Pfam" id="PF12802">
    <property type="entry name" value="MarR_2"/>
    <property type="match status" value="1"/>
</dbReference>
<dbReference type="InterPro" id="IPR023187">
    <property type="entry name" value="Tscrpt_reg_MarR-type_CS"/>
</dbReference>
<dbReference type="PROSITE" id="PS01117">
    <property type="entry name" value="HTH_MARR_1"/>
    <property type="match status" value="1"/>
</dbReference>
<proteinExistence type="predicted"/>
<dbReference type="GO" id="GO:0003677">
    <property type="term" value="F:DNA binding"/>
    <property type="evidence" value="ECO:0007669"/>
    <property type="project" value="UniProtKB-KW"/>
</dbReference>
<dbReference type="InterPro" id="IPR036388">
    <property type="entry name" value="WH-like_DNA-bd_sf"/>
</dbReference>
<reference evidence="5 6" key="1">
    <citation type="submission" date="2020-10" db="EMBL/GenBank/DDBJ databases">
        <title>Sequencing the genomes of 1000 actinobacteria strains.</title>
        <authorList>
            <person name="Klenk H.-P."/>
        </authorList>
    </citation>
    <scope>NUCLEOTIDE SEQUENCE [LARGE SCALE GENOMIC DNA]</scope>
    <source>
        <strain evidence="5 6">DSM 7307</strain>
    </source>
</reference>
<dbReference type="EMBL" id="JADBEC010000001">
    <property type="protein sequence ID" value="MBE1503346.1"/>
    <property type="molecule type" value="Genomic_DNA"/>
</dbReference>
<evidence type="ECO:0000313" key="6">
    <source>
        <dbReference type="Proteomes" id="UP000620262"/>
    </source>
</evidence>
<gene>
    <name evidence="5" type="ORF">H4W29_000527</name>
</gene>
<dbReference type="InterPro" id="IPR039422">
    <property type="entry name" value="MarR/SlyA-like"/>
</dbReference>
<accession>A0ABR9IJK2</accession>
<dbReference type="SUPFAM" id="SSF46785">
    <property type="entry name" value="Winged helix' DNA-binding domain"/>
    <property type="match status" value="1"/>
</dbReference>
<evidence type="ECO:0000256" key="2">
    <source>
        <dbReference type="ARBA" id="ARBA00023125"/>
    </source>
</evidence>
<evidence type="ECO:0000256" key="1">
    <source>
        <dbReference type="ARBA" id="ARBA00023015"/>
    </source>
</evidence>
<protein>
    <submittedName>
        <fullName evidence="5">DNA-binding MarR family transcriptional regulator</fullName>
    </submittedName>
</protein>
<name>A0ABR9IJK2_RHIVS</name>
<dbReference type="RefSeq" id="WP_112544669.1">
    <property type="nucleotide sequence ID" value="NZ_BAAAVL010000003.1"/>
</dbReference>
<dbReference type="Proteomes" id="UP000620262">
    <property type="component" value="Unassembled WGS sequence"/>
</dbReference>
<keyword evidence="6" id="KW-1185">Reference proteome</keyword>
<dbReference type="InterPro" id="IPR036390">
    <property type="entry name" value="WH_DNA-bd_sf"/>
</dbReference>
<dbReference type="PANTHER" id="PTHR33164:SF102">
    <property type="entry name" value="TRANSCRIPTIONAL REGULATORY PROTEIN"/>
    <property type="match status" value="1"/>
</dbReference>
<organism evidence="5 6">
    <name type="scientific">Rhizobium viscosum</name>
    <name type="common">Arthrobacter viscosus</name>
    <dbReference type="NCBI Taxonomy" id="1673"/>
    <lineage>
        <taxon>Bacteria</taxon>
        <taxon>Pseudomonadati</taxon>
        <taxon>Pseudomonadota</taxon>
        <taxon>Alphaproteobacteria</taxon>
        <taxon>Hyphomicrobiales</taxon>
        <taxon>Rhizobiaceae</taxon>
        <taxon>Rhizobium/Agrobacterium group</taxon>
        <taxon>Rhizobium</taxon>
    </lineage>
</organism>
<evidence type="ECO:0000313" key="5">
    <source>
        <dbReference type="EMBL" id="MBE1503346.1"/>
    </source>
</evidence>
<dbReference type="InterPro" id="IPR000835">
    <property type="entry name" value="HTH_MarR-typ"/>
</dbReference>
<comment type="caution">
    <text evidence="5">The sequence shown here is derived from an EMBL/GenBank/DDBJ whole genome shotgun (WGS) entry which is preliminary data.</text>
</comment>
<dbReference type="SMART" id="SM00347">
    <property type="entry name" value="HTH_MARR"/>
    <property type="match status" value="1"/>
</dbReference>
<dbReference type="NCBIfam" id="NF047395">
    <property type="entry name" value="TransRegLtdR"/>
    <property type="match status" value="1"/>
</dbReference>
<sequence>MNTKIKPQAASTFHAHEQGIRDLYMESLHLVERLHRRLLDVIKDEFDRQGRSDVNAIQALLLFNIGNSELTAGELRSRGYYLGSNVSYNVKKLVDLGFINHQRSRIDRRSVRISLTETGQDIAETVARLYERHIASIDKVGGIGTDEFTQMNKLLQRLDRFWNDQILYRL</sequence>
<evidence type="ECO:0000259" key="4">
    <source>
        <dbReference type="PROSITE" id="PS50995"/>
    </source>
</evidence>
<evidence type="ECO:0000256" key="3">
    <source>
        <dbReference type="ARBA" id="ARBA00023163"/>
    </source>
</evidence>
<keyword evidence="3" id="KW-0804">Transcription</keyword>
<dbReference type="PANTHER" id="PTHR33164">
    <property type="entry name" value="TRANSCRIPTIONAL REGULATOR, MARR FAMILY"/>
    <property type="match status" value="1"/>
</dbReference>